<dbReference type="PANTHER" id="PTHR43353:SF3">
    <property type="entry name" value="ALDEHYDE DEHYDROGENASE-RELATED"/>
    <property type="match status" value="1"/>
</dbReference>
<dbReference type="PANTHER" id="PTHR43353">
    <property type="entry name" value="SUCCINATE-SEMIALDEHYDE DEHYDROGENASE, MITOCHONDRIAL"/>
    <property type="match status" value="1"/>
</dbReference>
<dbReference type="Gene3D" id="3.40.605.10">
    <property type="entry name" value="Aldehyde Dehydrogenase, Chain A, domain 1"/>
    <property type="match status" value="2"/>
</dbReference>
<comment type="caution">
    <text evidence="3">The sequence shown here is derived from an EMBL/GenBank/DDBJ whole genome shotgun (WGS) entry which is preliminary data.</text>
</comment>
<keyword evidence="1" id="KW-0560">Oxidoreductase</keyword>
<reference evidence="3 4" key="1">
    <citation type="submission" date="2024-05" db="EMBL/GenBank/DDBJ databases">
        <title>Genome sequence of Ponticoccus litoralis KCCM 90028.</title>
        <authorList>
            <person name="Kim J.M."/>
            <person name="Lee J.K."/>
            <person name="Choi B.J."/>
            <person name="Bayburt H."/>
            <person name="Baek J.H."/>
            <person name="Jeon C.O."/>
        </authorList>
    </citation>
    <scope>NUCLEOTIDE SEQUENCE [LARGE SCALE GENOMIC DNA]</scope>
    <source>
        <strain evidence="3 4">KCCM 90028</strain>
    </source>
</reference>
<dbReference type="SUPFAM" id="SSF53720">
    <property type="entry name" value="ALDH-like"/>
    <property type="match status" value="1"/>
</dbReference>
<evidence type="ECO:0000313" key="4">
    <source>
        <dbReference type="Proteomes" id="UP001428774"/>
    </source>
</evidence>
<dbReference type="Proteomes" id="UP001428774">
    <property type="component" value="Unassembled WGS sequence"/>
</dbReference>
<evidence type="ECO:0000259" key="2">
    <source>
        <dbReference type="Pfam" id="PF00171"/>
    </source>
</evidence>
<dbReference type="RefSeq" id="WP_347167053.1">
    <property type="nucleotide sequence ID" value="NZ_JBDNCH010000002.1"/>
</dbReference>
<dbReference type="Pfam" id="PF00171">
    <property type="entry name" value="Aldedh"/>
    <property type="match status" value="1"/>
</dbReference>
<dbReference type="InterPro" id="IPR016162">
    <property type="entry name" value="Ald_DH_N"/>
</dbReference>
<gene>
    <name evidence="3" type="ORF">ABFB10_14575</name>
</gene>
<dbReference type="EMBL" id="JBDNCH010000002">
    <property type="protein sequence ID" value="MEN9062036.1"/>
    <property type="molecule type" value="Genomic_DNA"/>
</dbReference>
<name>A0AAW9SAX8_9RHOB</name>
<dbReference type="AlphaFoldDB" id="A0AAW9SAX8"/>
<accession>A0AAW9SAX8</accession>
<sequence length="504" mass="52913">MTFQPHGKHLIAGAWVAGETTFTSEPAHGPAHDYSVGTPALVDQACKAAEEAFWTYGYTTREERAKFLNAIADEIEARAEAITEIGTQETGLPEGRLQGERGRTVGQLRLFATHILDGAYLDRRHDKALPDRQPLPRPDLKMVQRPIGPVAVFGASNFPLAFSTAGGDTASALAAGCPVVVKGHSAHPGTGEIVAEAIHAAIETCGLPKGVFSLIQGGKRDVGAALVQHPLIKAVGFTGSLGGGRALFDLCAQRDEPIPFFGELGSVNPMFLLPEATRARGAEIGKGWAGSLTMGAGQFCTNPGIAVVQKGAEGDAFVAAAAEALKDAPAQCMLTDGIAQAYKDGKGRFDGRNAVKPVLTTDSEGRNAAPNLFETDAENYLQDHALGEEVFGPLGLVVRVNGPDEMATLAKGFEGQLTATLHMDDGDLGLAQRLMPVLERKAGRILVNGFPTGVEVADAMVHGGPYPASTNFGATSVGTMAIRRFLRPVCYQNFPDALLPGDLG</sequence>
<organism evidence="3 4">
    <name type="scientific">Ponticoccus litoralis</name>
    <dbReference type="NCBI Taxonomy" id="422297"/>
    <lineage>
        <taxon>Bacteria</taxon>
        <taxon>Pseudomonadati</taxon>
        <taxon>Pseudomonadota</taxon>
        <taxon>Alphaproteobacteria</taxon>
        <taxon>Rhodobacterales</taxon>
        <taxon>Roseobacteraceae</taxon>
        <taxon>Ponticoccus</taxon>
    </lineage>
</organism>
<dbReference type="InterPro" id="IPR044151">
    <property type="entry name" value="ALDH_KGSADH"/>
</dbReference>
<dbReference type="CDD" id="cd07129">
    <property type="entry name" value="ALDH_KGSADH"/>
    <property type="match status" value="1"/>
</dbReference>
<dbReference type="GO" id="GO:0016620">
    <property type="term" value="F:oxidoreductase activity, acting on the aldehyde or oxo group of donors, NAD or NADP as acceptor"/>
    <property type="evidence" value="ECO:0007669"/>
    <property type="project" value="InterPro"/>
</dbReference>
<evidence type="ECO:0000313" key="3">
    <source>
        <dbReference type="EMBL" id="MEN9062036.1"/>
    </source>
</evidence>
<dbReference type="InterPro" id="IPR050740">
    <property type="entry name" value="Aldehyde_DH_Superfamily"/>
</dbReference>
<protein>
    <submittedName>
        <fullName evidence="3">Aldehyde dehydrogenase (NADP(+))</fullName>
    </submittedName>
</protein>
<keyword evidence="4" id="KW-1185">Reference proteome</keyword>
<dbReference type="InterPro" id="IPR016161">
    <property type="entry name" value="Ald_DH/histidinol_DH"/>
</dbReference>
<dbReference type="InterPro" id="IPR015590">
    <property type="entry name" value="Aldehyde_DH_dom"/>
</dbReference>
<evidence type="ECO:0000256" key="1">
    <source>
        <dbReference type="ARBA" id="ARBA00023002"/>
    </source>
</evidence>
<feature type="domain" description="Aldehyde dehydrogenase" evidence="2">
    <location>
        <begin position="31"/>
        <end position="328"/>
    </location>
</feature>
<proteinExistence type="predicted"/>